<dbReference type="OrthoDB" id="3546279at2759"/>
<dbReference type="EMBL" id="KN847482">
    <property type="protein sequence ID" value="KIX01048.1"/>
    <property type="molecule type" value="Genomic_DNA"/>
</dbReference>
<keyword evidence="2" id="KW-1185">Reference proteome</keyword>
<protein>
    <submittedName>
        <fullName evidence="1">Uncharacterized protein</fullName>
    </submittedName>
</protein>
<organism evidence="1 2">
    <name type="scientific">Rhinocladiella mackenziei CBS 650.93</name>
    <dbReference type="NCBI Taxonomy" id="1442369"/>
    <lineage>
        <taxon>Eukaryota</taxon>
        <taxon>Fungi</taxon>
        <taxon>Dikarya</taxon>
        <taxon>Ascomycota</taxon>
        <taxon>Pezizomycotina</taxon>
        <taxon>Eurotiomycetes</taxon>
        <taxon>Chaetothyriomycetidae</taxon>
        <taxon>Chaetothyriales</taxon>
        <taxon>Herpotrichiellaceae</taxon>
        <taxon>Rhinocladiella</taxon>
    </lineage>
</organism>
<dbReference type="AlphaFoldDB" id="A0A0D2GRZ0"/>
<dbReference type="PANTHER" id="PTHR47784:SF5">
    <property type="entry name" value="STEROL UPTAKE CONTROL PROTEIN 2"/>
    <property type="match status" value="1"/>
</dbReference>
<dbReference type="Proteomes" id="UP000053617">
    <property type="component" value="Unassembled WGS sequence"/>
</dbReference>
<proteinExistence type="predicted"/>
<evidence type="ECO:0000313" key="1">
    <source>
        <dbReference type="EMBL" id="KIX01048.1"/>
    </source>
</evidence>
<name>A0A0D2GRZ0_9EURO</name>
<dbReference type="VEuPathDB" id="FungiDB:Z518_10114"/>
<gene>
    <name evidence="1" type="ORF">Z518_10114</name>
</gene>
<dbReference type="RefSeq" id="XP_013268184.1">
    <property type="nucleotide sequence ID" value="XM_013412730.1"/>
</dbReference>
<accession>A0A0D2GRZ0</accession>
<dbReference type="InterPro" id="IPR053157">
    <property type="entry name" value="Sterol_Uptake_Regulator"/>
</dbReference>
<dbReference type="PANTHER" id="PTHR47784">
    <property type="entry name" value="STEROL UPTAKE CONTROL PROTEIN 2"/>
    <property type="match status" value="1"/>
</dbReference>
<evidence type="ECO:0000313" key="2">
    <source>
        <dbReference type="Proteomes" id="UP000053617"/>
    </source>
</evidence>
<reference evidence="1 2" key="1">
    <citation type="submission" date="2015-01" db="EMBL/GenBank/DDBJ databases">
        <title>The Genome Sequence of Rhinocladiella mackenzie CBS 650.93.</title>
        <authorList>
            <consortium name="The Broad Institute Genomics Platform"/>
            <person name="Cuomo C."/>
            <person name="de Hoog S."/>
            <person name="Gorbushina A."/>
            <person name="Stielow B."/>
            <person name="Teixiera M."/>
            <person name="Abouelleil A."/>
            <person name="Chapman S.B."/>
            <person name="Priest M."/>
            <person name="Young S.K."/>
            <person name="Wortman J."/>
            <person name="Nusbaum C."/>
            <person name="Birren B."/>
        </authorList>
    </citation>
    <scope>NUCLEOTIDE SEQUENCE [LARGE SCALE GENOMIC DNA]</scope>
    <source>
        <strain evidence="1 2">CBS 650.93</strain>
    </source>
</reference>
<dbReference type="HOGENOM" id="CLU_2172470_0_0_1"/>
<dbReference type="GeneID" id="25298185"/>
<dbReference type="GO" id="GO:0001228">
    <property type="term" value="F:DNA-binding transcription activator activity, RNA polymerase II-specific"/>
    <property type="evidence" value="ECO:0007669"/>
    <property type="project" value="TreeGrafter"/>
</dbReference>
<sequence length="110" mass="12740">MNQTTPSSTSGIIQLLGQKRPRAMAILANYMAVVKYVDSYWWFKGRAEKEISGISRILPEQWQWALHWPLTILESRENVKRDPRTFMETGSNDIHTVPVLMGNGNYLFVR</sequence>
<dbReference type="STRING" id="1442369.A0A0D2GRZ0"/>